<organism evidence="3 4">
    <name type="scientific">Calicophoron daubneyi</name>
    <name type="common">Rumen fluke</name>
    <name type="synonym">Paramphistomum daubneyi</name>
    <dbReference type="NCBI Taxonomy" id="300641"/>
    <lineage>
        <taxon>Eukaryota</taxon>
        <taxon>Metazoa</taxon>
        <taxon>Spiralia</taxon>
        <taxon>Lophotrochozoa</taxon>
        <taxon>Platyhelminthes</taxon>
        <taxon>Trematoda</taxon>
        <taxon>Digenea</taxon>
        <taxon>Plagiorchiida</taxon>
        <taxon>Pronocephalata</taxon>
        <taxon>Paramphistomoidea</taxon>
        <taxon>Paramphistomidae</taxon>
        <taxon>Calicophoron</taxon>
    </lineage>
</organism>
<feature type="compositionally biased region" description="Low complexity" evidence="2">
    <location>
        <begin position="473"/>
        <end position="491"/>
    </location>
</feature>
<dbReference type="AlphaFoldDB" id="A0AAV2TU00"/>
<keyword evidence="1" id="KW-0175">Coiled coil</keyword>
<feature type="region of interest" description="Disordered" evidence="2">
    <location>
        <begin position="574"/>
        <end position="604"/>
    </location>
</feature>
<accession>A0AAV2TU00</accession>
<evidence type="ECO:0000256" key="2">
    <source>
        <dbReference type="SAM" id="MobiDB-lite"/>
    </source>
</evidence>
<sequence>MTTRIRNTDAELVTRTAQLSQLKNAFFHNLKLLKERDAEASKQISEIDNFKKNLHTRDLIISEVQSSLNRCQSELSISKLAQKHLTEELETLRKECTQKEIALREQHTATLNSLKQSEAAERMSLQSALTRLQSDLDAEKIRSACELREALEDVAKVSENEAARAAQKQFGLELQLNMSVEMCARATKARENALKELDVKNAELMEMQSRAAIIQQELDSVRLQLHDTKTELKLAEQKRSNIEAEKIRMESGWQAEKEELFREKENLRAQLDRHMNELVAVNSSKEEIVSTATAERNRLLDSLSREQQEAKNAIAALEEANTARQLAERTAKAARAESARLRKDLEQALLTSFNVTKDSTVKCKHEHLLVQLDRLQNNCDRLENENARLKHAVSAMSEQARETAARQNELSVSTKPQANQIKLIEERLRSENQNLNEKLHTAVKVIHQLARDKNLLTELSNRLQAQLRASNISNNDKPPSSVSNSSKLSVSAIIPPSKTLSPKRLPNKSRDPNNLPPVYSHRNRDVQDPGPLSPNTRVNSSPTQQTDISDALSSVLGKESVAGVFNLLDDPVPDYGGRSTDLPGTVLTARGNQKSIRPKKSRQV</sequence>
<feature type="compositionally biased region" description="Polar residues" evidence="2">
    <location>
        <begin position="533"/>
        <end position="546"/>
    </location>
</feature>
<proteinExistence type="predicted"/>
<evidence type="ECO:0000313" key="4">
    <source>
        <dbReference type="Proteomes" id="UP001497525"/>
    </source>
</evidence>
<dbReference type="Proteomes" id="UP001497525">
    <property type="component" value="Unassembled WGS sequence"/>
</dbReference>
<reference evidence="3" key="1">
    <citation type="submission" date="2024-06" db="EMBL/GenBank/DDBJ databases">
        <authorList>
            <person name="Liu X."/>
            <person name="Lenzi L."/>
            <person name="Haldenby T S."/>
            <person name="Uol C."/>
        </authorList>
    </citation>
    <scope>NUCLEOTIDE SEQUENCE</scope>
</reference>
<feature type="coiled-coil region" evidence="1">
    <location>
        <begin position="148"/>
        <end position="445"/>
    </location>
</feature>
<evidence type="ECO:0000256" key="1">
    <source>
        <dbReference type="SAM" id="Coils"/>
    </source>
</evidence>
<dbReference type="EMBL" id="CAXLJL010000811">
    <property type="protein sequence ID" value="CAL5140917.1"/>
    <property type="molecule type" value="Genomic_DNA"/>
</dbReference>
<feature type="region of interest" description="Disordered" evidence="2">
    <location>
        <begin position="469"/>
        <end position="546"/>
    </location>
</feature>
<protein>
    <submittedName>
        <fullName evidence="3">Uncharacterized protein</fullName>
    </submittedName>
</protein>
<evidence type="ECO:0000313" key="3">
    <source>
        <dbReference type="EMBL" id="CAL5140917.1"/>
    </source>
</evidence>
<gene>
    <name evidence="3" type="ORF">CDAUBV1_LOCUS16211</name>
</gene>
<comment type="caution">
    <text evidence="3">The sequence shown here is derived from an EMBL/GenBank/DDBJ whole genome shotgun (WGS) entry which is preliminary data.</text>
</comment>
<name>A0AAV2TU00_CALDB</name>